<comment type="caution">
    <text evidence="2">The sequence shown here is derived from an EMBL/GenBank/DDBJ whole genome shotgun (WGS) entry which is preliminary data.</text>
</comment>
<evidence type="ECO:0000313" key="3">
    <source>
        <dbReference type="Proteomes" id="UP000680865"/>
    </source>
</evidence>
<reference evidence="2" key="1">
    <citation type="submission" date="2021-03" db="EMBL/GenBank/DDBJ databases">
        <title>Whole genome shotgun sequence of Actinoplanes consettensis NBRC 14913.</title>
        <authorList>
            <person name="Komaki H."/>
            <person name="Tamura T."/>
        </authorList>
    </citation>
    <scope>NUCLEOTIDE SEQUENCE</scope>
    <source>
        <strain evidence="2">NBRC 14913</strain>
    </source>
</reference>
<gene>
    <name evidence="2" type="ORF">Aco04nite_96570</name>
</gene>
<proteinExistence type="predicted"/>
<feature type="chain" id="PRO_5038821088" evidence="1">
    <location>
        <begin position="22"/>
        <end position="513"/>
    </location>
</feature>
<evidence type="ECO:0000256" key="1">
    <source>
        <dbReference type="SAM" id="SignalP"/>
    </source>
</evidence>
<keyword evidence="1" id="KW-0732">Signal</keyword>
<protein>
    <submittedName>
        <fullName evidence="2">Uncharacterized protein</fullName>
    </submittedName>
</protein>
<name>A0A919T2H3_9ACTN</name>
<organism evidence="2 3">
    <name type="scientific">Winogradskya consettensis</name>
    <dbReference type="NCBI Taxonomy" id="113560"/>
    <lineage>
        <taxon>Bacteria</taxon>
        <taxon>Bacillati</taxon>
        <taxon>Actinomycetota</taxon>
        <taxon>Actinomycetes</taxon>
        <taxon>Micromonosporales</taxon>
        <taxon>Micromonosporaceae</taxon>
        <taxon>Winogradskya</taxon>
    </lineage>
</organism>
<dbReference type="EMBL" id="BOQP01000088">
    <property type="protein sequence ID" value="GIM85502.1"/>
    <property type="molecule type" value="Genomic_DNA"/>
</dbReference>
<sequence length="513" mass="54909">MRRKPLMLLCAAVLVPATVFATTGSASAASGSLTVTTYNRQGAKVATPLVIFNVATNVRYTMTSGKTKSLAKGTYAVLASIHSTKDSSDTVGARVVKITGKTSTTIDARSGRALKFTLDKSPGGTPDVQAHLCAADSSMGVDAYNTAGKVFVIPNGSKHLHSSFSTTWQSFSNEQWVIGTSHTTIPTSLTRTVKRSSLATLTSVVKKGVAGGAETNIALQGEGSTGSCRDSMYIGLNQAEAPFTMKTHFSGGKWLVRTESIATEQGNFVGIGNQWVTKTFTGGKSYSQTNFRSAWGPGIHRPEVTTGNRIGFSTDAMFTDPGFGWQNLDGWEASQKSTVWLYKGSKLIKKQTRSNWGDADSGFQAKVPSAGWYRLKVSAQRYRPGIKYPSDLLSNKAGVWFSFYANPKKEDTAIPVSLPRLSPAGLDMTNRAKPRSTTTVNIKTQGTAAKSMTAKASFDGGKTWKSVPVRKTGTTWAATVKNPAAGTIALRAQAKTSKGYTTEVTIYRAYRIN</sequence>
<keyword evidence="3" id="KW-1185">Reference proteome</keyword>
<evidence type="ECO:0000313" key="2">
    <source>
        <dbReference type="EMBL" id="GIM85502.1"/>
    </source>
</evidence>
<accession>A0A919T2H3</accession>
<dbReference type="Proteomes" id="UP000680865">
    <property type="component" value="Unassembled WGS sequence"/>
</dbReference>
<dbReference type="AlphaFoldDB" id="A0A919T2H3"/>
<feature type="signal peptide" evidence="1">
    <location>
        <begin position="1"/>
        <end position="21"/>
    </location>
</feature>